<dbReference type="AlphaFoldDB" id="A0A6Y1Y927"/>
<reference evidence="1" key="1">
    <citation type="journal article" date="2018" name="Genome Biol.">
        <title>SKESA: strategic k-mer extension for scrupulous assemblies.</title>
        <authorList>
            <person name="Souvorov A."/>
            <person name="Agarwala R."/>
            <person name="Lipman D.J."/>
        </authorList>
    </citation>
    <scope>NUCLEOTIDE SEQUENCE</scope>
    <source>
        <strain evidence="1">Salmonella enterica</strain>
    </source>
</reference>
<accession>A0A6Y1Y927</accession>
<name>A0A6Y1Y927_SALIN</name>
<proteinExistence type="predicted"/>
<gene>
    <name evidence="1" type="ORF">GBX42_24350</name>
</gene>
<organism evidence="1">
    <name type="scientific">Salmonella infantis</name>
    <dbReference type="NCBI Taxonomy" id="595"/>
    <lineage>
        <taxon>Bacteria</taxon>
        <taxon>Pseudomonadati</taxon>
        <taxon>Pseudomonadota</taxon>
        <taxon>Gammaproteobacteria</taxon>
        <taxon>Enterobacterales</taxon>
        <taxon>Enterobacteriaceae</taxon>
        <taxon>Salmonella</taxon>
    </lineage>
</organism>
<dbReference type="EMBL" id="DAAGQM010000039">
    <property type="protein sequence ID" value="HAB4152266.1"/>
    <property type="molecule type" value="Genomic_DNA"/>
</dbReference>
<feature type="non-terminal residue" evidence="1">
    <location>
        <position position="1"/>
    </location>
</feature>
<sequence>FAKGCPFSILPTGSVRVMNRRVKVNAPYKQSCLEAIDKMVVKL</sequence>
<reference evidence="1" key="2">
    <citation type="submission" date="2019-10" db="EMBL/GenBank/DDBJ databases">
        <authorList>
            <consortium name="NCBI Pathogen Detection Project"/>
        </authorList>
    </citation>
    <scope>NUCLEOTIDE SEQUENCE</scope>
    <source>
        <strain evidence="1">Salmonella enterica</strain>
    </source>
</reference>
<evidence type="ECO:0000313" key="1">
    <source>
        <dbReference type="EMBL" id="HAB4152266.1"/>
    </source>
</evidence>
<comment type="caution">
    <text evidence="1">The sequence shown here is derived from an EMBL/GenBank/DDBJ whole genome shotgun (WGS) entry which is preliminary data.</text>
</comment>
<protein>
    <submittedName>
        <fullName evidence="1">ParA family protein</fullName>
    </submittedName>
</protein>